<feature type="transmembrane region" description="Helical" evidence="7">
    <location>
        <begin position="125"/>
        <end position="144"/>
    </location>
</feature>
<evidence type="ECO:0000256" key="2">
    <source>
        <dbReference type="ARBA" id="ARBA00007977"/>
    </source>
</evidence>
<dbReference type="AlphaFoldDB" id="A0AAP2QA01"/>
<sequence>MFSEKRGNVLHGVLLIALFSCSAFYIAEFQFIKQLSFSPLIVGIILGMLYANSLRNHLPETWVPGILFCTKQVLRAGIVLYGFKLTFQSVIAIGLPAILIDMVIVVLTILIGVWVGRLMKMDKDLALLTATGSAICGAAAVLGAEPVVKCEAHKTAVAVSTVVIFGTLSMFIYPVMYRAGILDLDPEQMGLYTGATLHEVAHVVGAGNAMGKEISDAAIIVKMIRVMMLAPVLVVMSFMLARTAVKSVVNGGRNGGGVAPSCGKITIPWFAFGFLAVIGFNSLDLLPHAVVDGINQVDTFMLTMAMTALGTETSIEKFKKAGAKPFVLAAILYVWLLAGGYLLAKYVPQLA</sequence>
<dbReference type="PANTHER" id="PTHR30106:SF2">
    <property type="entry name" value="UPF0324 INNER MEMBRANE PROTEIN YEIH"/>
    <property type="match status" value="1"/>
</dbReference>
<keyword evidence="4 7" id="KW-0812">Transmembrane</keyword>
<feature type="transmembrane region" description="Helical" evidence="7">
    <location>
        <begin position="89"/>
        <end position="113"/>
    </location>
</feature>
<feature type="transmembrane region" description="Helical" evidence="7">
    <location>
        <begin position="265"/>
        <end position="286"/>
    </location>
</feature>
<name>A0AAP2QA01_PARDI</name>
<evidence type="ECO:0000256" key="4">
    <source>
        <dbReference type="ARBA" id="ARBA00022692"/>
    </source>
</evidence>
<proteinExistence type="inferred from homology"/>
<evidence type="ECO:0000256" key="5">
    <source>
        <dbReference type="ARBA" id="ARBA00022989"/>
    </source>
</evidence>
<organism evidence="8 9">
    <name type="scientific">Parabacteroides distasonis</name>
    <dbReference type="NCBI Taxonomy" id="823"/>
    <lineage>
        <taxon>Bacteria</taxon>
        <taxon>Pseudomonadati</taxon>
        <taxon>Bacteroidota</taxon>
        <taxon>Bacteroidia</taxon>
        <taxon>Bacteroidales</taxon>
        <taxon>Tannerellaceae</taxon>
        <taxon>Parabacteroides</taxon>
    </lineage>
</organism>
<keyword evidence="6 7" id="KW-0472">Membrane</keyword>
<dbReference type="InterPro" id="IPR004630">
    <property type="entry name" value="UPF0324_YeiH-like"/>
</dbReference>
<dbReference type="PROSITE" id="PS51257">
    <property type="entry name" value="PROKAR_LIPOPROTEIN"/>
    <property type="match status" value="1"/>
</dbReference>
<dbReference type="RefSeq" id="WP_158532985.1">
    <property type="nucleotide sequence ID" value="NZ_JADMVU010000024.1"/>
</dbReference>
<dbReference type="NCBIfam" id="TIGR00698">
    <property type="entry name" value="YeiH family putative sulfate export transporter"/>
    <property type="match status" value="1"/>
</dbReference>
<reference evidence="8" key="1">
    <citation type="submission" date="2021-10" db="EMBL/GenBank/DDBJ databases">
        <title>Collection of gut derived symbiotic bacterial strains cultured from healthy donors.</title>
        <authorList>
            <person name="Lin H."/>
            <person name="Littmann E."/>
            <person name="Kohout C."/>
            <person name="Pamer E.G."/>
        </authorList>
    </citation>
    <scope>NUCLEOTIDE SEQUENCE</scope>
    <source>
        <strain evidence="8">DFI.2.94</strain>
    </source>
</reference>
<evidence type="ECO:0000313" key="9">
    <source>
        <dbReference type="Proteomes" id="UP001198806"/>
    </source>
</evidence>
<evidence type="ECO:0000256" key="7">
    <source>
        <dbReference type="SAM" id="Phobius"/>
    </source>
</evidence>
<dbReference type="Proteomes" id="UP001198806">
    <property type="component" value="Unassembled WGS sequence"/>
</dbReference>
<evidence type="ECO:0000256" key="6">
    <source>
        <dbReference type="ARBA" id="ARBA00023136"/>
    </source>
</evidence>
<evidence type="ECO:0000313" key="8">
    <source>
        <dbReference type="EMBL" id="MCB6519609.1"/>
    </source>
</evidence>
<gene>
    <name evidence="8" type="ORF">LI194_17625</name>
</gene>
<dbReference type="Pfam" id="PF03601">
    <property type="entry name" value="Cons_hypoth698"/>
    <property type="match status" value="1"/>
</dbReference>
<dbReference type="InterPro" id="IPR018383">
    <property type="entry name" value="UPF0324_pro"/>
</dbReference>
<feature type="transmembrane region" description="Helical" evidence="7">
    <location>
        <begin position="32"/>
        <end position="50"/>
    </location>
</feature>
<evidence type="ECO:0000256" key="3">
    <source>
        <dbReference type="ARBA" id="ARBA00022475"/>
    </source>
</evidence>
<keyword evidence="3" id="KW-1003">Cell membrane</keyword>
<feature type="transmembrane region" description="Helical" evidence="7">
    <location>
        <begin position="7"/>
        <end position="26"/>
    </location>
</feature>
<comment type="caution">
    <text evidence="8">The sequence shown here is derived from an EMBL/GenBank/DDBJ whole genome shotgun (WGS) entry which is preliminary data.</text>
</comment>
<feature type="transmembrane region" description="Helical" evidence="7">
    <location>
        <begin position="226"/>
        <end position="245"/>
    </location>
</feature>
<accession>A0AAP2QA01</accession>
<dbReference type="GO" id="GO:0005886">
    <property type="term" value="C:plasma membrane"/>
    <property type="evidence" value="ECO:0007669"/>
    <property type="project" value="UniProtKB-SubCell"/>
</dbReference>
<comment type="similarity">
    <text evidence="2">Belongs to the UPF0324 family.</text>
</comment>
<evidence type="ECO:0000256" key="1">
    <source>
        <dbReference type="ARBA" id="ARBA00004651"/>
    </source>
</evidence>
<dbReference type="EMBL" id="JAJCNI010000026">
    <property type="protein sequence ID" value="MCB6519609.1"/>
    <property type="molecule type" value="Genomic_DNA"/>
</dbReference>
<dbReference type="PANTHER" id="PTHR30106">
    <property type="entry name" value="INNER MEMBRANE PROTEIN YEIH-RELATED"/>
    <property type="match status" value="1"/>
</dbReference>
<feature type="transmembrane region" description="Helical" evidence="7">
    <location>
        <begin position="156"/>
        <end position="176"/>
    </location>
</feature>
<comment type="subcellular location">
    <subcellularLocation>
        <location evidence="1">Cell membrane</location>
        <topology evidence="1">Multi-pass membrane protein</topology>
    </subcellularLocation>
</comment>
<feature type="transmembrane region" description="Helical" evidence="7">
    <location>
        <begin position="326"/>
        <end position="344"/>
    </location>
</feature>
<protein>
    <submittedName>
        <fullName evidence="8">YeiH family protein</fullName>
    </submittedName>
</protein>
<keyword evidence="5 7" id="KW-1133">Transmembrane helix</keyword>